<dbReference type="RefSeq" id="WP_076463774.1">
    <property type="nucleotide sequence ID" value="NZ_FTMN01000007.1"/>
</dbReference>
<dbReference type="GO" id="GO:0005524">
    <property type="term" value="F:ATP binding"/>
    <property type="evidence" value="ECO:0007669"/>
    <property type="project" value="UniProtKB-KW"/>
</dbReference>
<keyword evidence="2" id="KW-0067">ATP-binding</keyword>
<keyword evidence="1" id="KW-0547">Nucleotide-binding</keyword>
<evidence type="ECO:0000256" key="4">
    <source>
        <dbReference type="ARBA" id="ARBA00023125"/>
    </source>
</evidence>
<dbReference type="Gene3D" id="1.10.8.60">
    <property type="match status" value="1"/>
</dbReference>
<dbReference type="Gene3D" id="1.10.10.60">
    <property type="entry name" value="Homeodomain-like"/>
    <property type="match status" value="1"/>
</dbReference>
<dbReference type="InterPro" id="IPR025943">
    <property type="entry name" value="Sigma_54_int_dom_ATP-bd_2"/>
</dbReference>
<evidence type="ECO:0000256" key="5">
    <source>
        <dbReference type="ARBA" id="ARBA00023163"/>
    </source>
</evidence>
<dbReference type="CDD" id="cd00156">
    <property type="entry name" value="REC"/>
    <property type="match status" value="1"/>
</dbReference>
<dbReference type="EMBL" id="FTMN01000007">
    <property type="protein sequence ID" value="SIQ65429.1"/>
    <property type="molecule type" value="Genomic_DNA"/>
</dbReference>
<dbReference type="InterPro" id="IPR002197">
    <property type="entry name" value="HTH_Fis"/>
</dbReference>
<organism evidence="9 10">
    <name type="scientific">Marinobacterium stanieri</name>
    <dbReference type="NCBI Taxonomy" id="49186"/>
    <lineage>
        <taxon>Bacteria</taxon>
        <taxon>Pseudomonadati</taxon>
        <taxon>Pseudomonadota</taxon>
        <taxon>Gammaproteobacteria</taxon>
        <taxon>Oceanospirillales</taxon>
        <taxon>Oceanospirillaceae</taxon>
        <taxon>Marinobacterium</taxon>
    </lineage>
</organism>
<dbReference type="InterPro" id="IPR027417">
    <property type="entry name" value="P-loop_NTPase"/>
</dbReference>
<proteinExistence type="predicted"/>
<dbReference type="InterPro" id="IPR009057">
    <property type="entry name" value="Homeodomain-like_sf"/>
</dbReference>
<evidence type="ECO:0000256" key="6">
    <source>
        <dbReference type="PROSITE-ProRule" id="PRU00169"/>
    </source>
</evidence>
<dbReference type="GO" id="GO:0006355">
    <property type="term" value="P:regulation of DNA-templated transcription"/>
    <property type="evidence" value="ECO:0007669"/>
    <property type="project" value="InterPro"/>
</dbReference>
<dbReference type="SMART" id="SM00448">
    <property type="entry name" value="REC"/>
    <property type="match status" value="1"/>
</dbReference>
<evidence type="ECO:0000256" key="2">
    <source>
        <dbReference type="ARBA" id="ARBA00022840"/>
    </source>
</evidence>
<dbReference type="InterPro" id="IPR002078">
    <property type="entry name" value="Sigma_54_int"/>
</dbReference>
<dbReference type="SUPFAM" id="SSF52540">
    <property type="entry name" value="P-loop containing nucleoside triphosphate hydrolases"/>
    <property type="match status" value="1"/>
</dbReference>
<evidence type="ECO:0000259" key="8">
    <source>
        <dbReference type="PROSITE" id="PS50110"/>
    </source>
</evidence>
<dbReference type="PROSITE" id="PS50045">
    <property type="entry name" value="SIGMA54_INTERACT_4"/>
    <property type="match status" value="1"/>
</dbReference>
<dbReference type="CDD" id="cd00009">
    <property type="entry name" value="AAA"/>
    <property type="match status" value="1"/>
</dbReference>
<reference evidence="9 10" key="1">
    <citation type="submission" date="2017-01" db="EMBL/GenBank/DDBJ databases">
        <authorList>
            <person name="Mah S.A."/>
            <person name="Swanson W.J."/>
            <person name="Moy G.W."/>
            <person name="Vacquier V.D."/>
        </authorList>
    </citation>
    <scope>NUCLEOTIDE SEQUENCE [LARGE SCALE GENOMIC DNA]</scope>
    <source>
        <strain evidence="9 10">DSM 7027</strain>
    </source>
</reference>
<dbReference type="SUPFAM" id="SSF46689">
    <property type="entry name" value="Homeodomain-like"/>
    <property type="match status" value="1"/>
</dbReference>
<evidence type="ECO:0000313" key="10">
    <source>
        <dbReference type="Proteomes" id="UP000186895"/>
    </source>
</evidence>
<dbReference type="STRING" id="49186.SAMN05421647_10745"/>
<dbReference type="InterPro" id="IPR001789">
    <property type="entry name" value="Sig_transdc_resp-reg_receiver"/>
</dbReference>
<evidence type="ECO:0000256" key="1">
    <source>
        <dbReference type="ARBA" id="ARBA00022741"/>
    </source>
</evidence>
<dbReference type="Pfam" id="PF00158">
    <property type="entry name" value="Sigma54_activat"/>
    <property type="match status" value="1"/>
</dbReference>
<feature type="modified residue" description="4-aspartylphosphate" evidence="6">
    <location>
        <position position="70"/>
    </location>
</feature>
<name>A0A1N6UIJ0_9GAMM</name>
<dbReference type="eggNOG" id="COG2204">
    <property type="taxonomic scope" value="Bacteria"/>
</dbReference>
<feature type="domain" description="Sigma-54 factor interaction" evidence="7">
    <location>
        <begin position="159"/>
        <end position="387"/>
    </location>
</feature>
<dbReference type="PROSITE" id="PS50110">
    <property type="entry name" value="RESPONSE_REGULATORY"/>
    <property type="match status" value="1"/>
</dbReference>
<evidence type="ECO:0000256" key="3">
    <source>
        <dbReference type="ARBA" id="ARBA00023015"/>
    </source>
</evidence>
<dbReference type="Gene3D" id="3.40.50.2300">
    <property type="match status" value="1"/>
</dbReference>
<keyword evidence="10" id="KW-1185">Reference proteome</keyword>
<protein>
    <submittedName>
        <fullName evidence="9">Two component, sigma54 specific, transcriptional regulator, Fis family</fullName>
    </submittedName>
</protein>
<dbReference type="InterPro" id="IPR003593">
    <property type="entry name" value="AAA+_ATPase"/>
</dbReference>
<feature type="domain" description="Response regulatory" evidence="8">
    <location>
        <begin position="21"/>
        <end position="135"/>
    </location>
</feature>
<keyword evidence="6" id="KW-0597">Phosphoprotein</keyword>
<dbReference type="InterPro" id="IPR011006">
    <property type="entry name" value="CheY-like_superfamily"/>
</dbReference>
<dbReference type="FunFam" id="3.40.50.300:FF:000006">
    <property type="entry name" value="DNA-binding transcriptional regulator NtrC"/>
    <property type="match status" value="1"/>
</dbReference>
<sequence length="460" mass="50941">MPIADAKRTERSDDHIPQDIAILIVDDEAGIRDFLHRALKKHYRTVEFAACTREADRKRQSSHFDLLIVDICMPGRSGVEWVQQLRESGCPSDVIFMTAFADMNSAIEALRLGASDLMLKPFRIEQMRNAVQKCIDNRRLSRENYVLTRQVAHAEGSGLVGESVSMQTLRQLLSRIAAAPSAVLIQGETGTGKELAARAIHQQSGRSGSFVPVNCGAIAAELIESELFGHIKGAFTSAHQARLGLFAYADGGTLFLDEISELPLPMQTKLLRVLEDGAIRPLGTEQDTPVNVRVVAASNKPLDEAVSEGRFREDLYYRLNVLQIQVPPLRERLEDIPALLDHLVSRLSDELGIEPAPFSQVDLQALQAYSWPGNVRELKNLVERSLLLSMSPAELINSNANHREPTTGYPSSWPLKQVERAHIEQVLAQNGGNKTRAADVLGITRKTLDRKLQSDDLHGD</sequence>
<dbReference type="Proteomes" id="UP000186895">
    <property type="component" value="Unassembled WGS sequence"/>
</dbReference>
<dbReference type="GO" id="GO:0000160">
    <property type="term" value="P:phosphorelay signal transduction system"/>
    <property type="evidence" value="ECO:0007669"/>
    <property type="project" value="InterPro"/>
</dbReference>
<gene>
    <name evidence="9" type="ORF">SAMN05421647_10745</name>
</gene>
<dbReference type="Pfam" id="PF00072">
    <property type="entry name" value="Response_reg"/>
    <property type="match status" value="1"/>
</dbReference>
<dbReference type="Pfam" id="PF25601">
    <property type="entry name" value="AAA_lid_14"/>
    <property type="match status" value="1"/>
</dbReference>
<accession>A0A1N6UIJ0</accession>
<dbReference type="PROSITE" id="PS00676">
    <property type="entry name" value="SIGMA54_INTERACT_2"/>
    <property type="match status" value="1"/>
</dbReference>
<dbReference type="PANTHER" id="PTHR32071:SF91">
    <property type="entry name" value="TUNGSTATE-RESPONSIVE TWO COMPONENT SIGMA54-DEPENDENT SIGNAL TRANSDUCTION SYSTEM RESPONSE REGULATOR FIS FAMILY"/>
    <property type="match status" value="1"/>
</dbReference>
<dbReference type="PROSITE" id="PS00688">
    <property type="entry name" value="SIGMA54_INTERACT_3"/>
    <property type="match status" value="1"/>
</dbReference>
<dbReference type="SUPFAM" id="SSF52172">
    <property type="entry name" value="CheY-like"/>
    <property type="match status" value="1"/>
</dbReference>
<evidence type="ECO:0000259" key="7">
    <source>
        <dbReference type="PROSITE" id="PS50045"/>
    </source>
</evidence>
<dbReference type="Gene3D" id="3.40.50.300">
    <property type="entry name" value="P-loop containing nucleotide triphosphate hydrolases"/>
    <property type="match status" value="1"/>
</dbReference>
<dbReference type="AlphaFoldDB" id="A0A1N6UIJ0"/>
<dbReference type="PANTHER" id="PTHR32071">
    <property type="entry name" value="TRANSCRIPTIONAL REGULATORY PROTEIN"/>
    <property type="match status" value="1"/>
</dbReference>
<dbReference type="InterPro" id="IPR025944">
    <property type="entry name" value="Sigma_54_int_dom_CS"/>
</dbReference>
<keyword evidence="3" id="KW-0805">Transcription regulation</keyword>
<evidence type="ECO:0000313" key="9">
    <source>
        <dbReference type="EMBL" id="SIQ65429.1"/>
    </source>
</evidence>
<keyword evidence="4" id="KW-0238">DNA-binding</keyword>
<dbReference type="SMART" id="SM00382">
    <property type="entry name" value="AAA"/>
    <property type="match status" value="1"/>
</dbReference>
<keyword evidence="5" id="KW-0804">Transcription</keyword>
<dbReference type="InterPro" id="IPR058031">
    <property type="entry name" value="AAA_lid_NorR"/>
</dbReference>
<dbReference type="PRINTS" id="PR01590">
    <property type="entry name" value="HTHFIS"/>
</dbReference>
<dbReference type="Pfam" id="PF02954">
    <property type="entry name" value="HTH_8"/>
    <property type="match status" value="1"/>
</dbReference>
<dbReference type="GO" id="GO:0043565">
    <property type="term" value="F:sequence-specific DNA binding"/>
    <property type="evidence" value="ECO:0007669"/>
    <property type="project" value="InterPro"/>
</dbReference>